<organism evidence="1">
    <name type="scientific">Schizaphis graminum</name>
    <name type="common">Green bug aphid</name>
    <dbReference type="NCBI Taxonomy" id="13262"/>
    <lineage>
        <taxon>Eukaryota</taxon>
        <taxon>Metazoa</taxon>
        <taxon>Ecdysozoa</taxon>
        <taxon>Arthropoda</taxon>
        <taxon>Hexapoda</taxon>
        <taxon>Insecta</taxon>
        <taxon>Pterygota</taxon>
        <taxon>Neoptera</taxon>
        <taxon>Paraneoptera</taxon>
        <taxon>Hemiptera</taxon>
        <taxon>Sternorrhyncha</taxon>
        <taxon>Aphidomorpha</taxon>
        <taxon>Aphidoidea</taxon>
        <taxon>Aphididae</taxon>
        <taxon>Aphidini</taxon>
        <taxon>Schizaphis</taxon>
    </lineage>
</organism>
<dbReference type="AlphaFoldDB" id="A0A2S2NVH1"/>
<proteinExistence type="predicted"/>
<dbReference type="EMBL" id="GGMR01008433">
    <property type="protein sequence ID" value="MBY21052.1"/>
    <property type="molecule type" value="Transcribed_RNA"/>
</dbReference>
<sequence length="227" mass="26873">MRFIEQEKKLRIYNIDTPDTIQFRHGELFPNTIRSLVLGSSGCGKTNLIYFLLVDENGLRFENVYIYSKTLEQPKYKLLKRIIDDIDGINIFTFFENDKVLPPEQVLPNSIFLMDDVIGEQQNIIKSFFSRGRHNKIDIFYLAQSYSKVPKQLIRDNANLIVLFKQDETNLKHVYNEHCSGDMTYIQFKHFCVTCWNRDRFAFVVICKDSDRDNGRYRYGFDTYVVI</sequence>
<name>A0A2S2NVH1_SCHGA</name>
<dbReference type="Gene3D" id="3.40.50.300">
    <property type="entry name" value="P-loop containing nucleotide triphosphate hydrolases"/>
    <property type="match status" value="1"/>
</dbReference>
<evidence type="ECO:0000313" key="1">
    <source>
        <dbReference type="EMBL" id="MBY21052.1"/>
    </source>
</evidence>
<protein>
    <submittedName>
        <fullName evidence="1">Uncharacterized protein</fullName>
    </submittedName>
</protein>
<reference evidence="1" key="1">
    <citation type="submission" date="2018-04" db="EMBL/GenBank/DDBJ databases">
        <title>Transcriptome of Schizaphis graminum biotype I.</title>
        <authorList>
            <person name="Scully E.D."/>
            <person name="Geib S.M."/>
            <person name="Palmer N.A."/>
            <person name="Koch K."/>
            <person name="Bradshaw J."/>
            <person name="Heng-Moss T."/>
            <person name="Sarath G."/>
        </authorList>
    </citation>
    <scope>NUCLEOTIDE SEQUENCE</scope>
</reference>
<gene>
    <name evidence="1" type="ORF">g.8743</name>
</gene>
<dbReference type="InterPro" id="IPR027417">
    <property type="entry name" value="P-loop_NTPase"/>
</dbReference>
<accession>A0A2S2NVH1</accession>